<feature type="domain" description="ABC transporter" evidence="6">
    <location>
        <begin position="14"/>
        <end position="250"/>
    </location>
</feature>
<evidence type="ECO:0000256" key="4">
    <source>
        <dbReference type="ARBA" id="ARBA00022741"/>
    </source>
</evidence>
<keyword evidence="4" id="KW-0547">Nucleotide-binding</keyword>
<sequence>MDDVTNDSGSQVILQASQVCKTFGQTRALDNAEFELRVGEVHGLLGANGAGKSTLSKVIAGHVFPDSGKIIYRNRALSLRSAREALDCGIAIVMQETSLAPDMSVLENIFLPELGKPGRLSYRRLRQQAKRILSDLVHEHALPLDTEVRRLSSAQRQLVEIAKALALDAGLIIFDEPTASLSPNEVEQLFGIMANLRANGKALIFVSHRMEEVFAITDRVTVMREGATVAKSVATRELTQTDLVRHMVGREIGSIYAVPGLRSPEAGAEETFAVEGLRALPAVKNVSFRVHRGEILGLGGLVGAGRSETAEALFGLRPYQAGTIKLNGKAFRPRKPRDCVKAGIGFVAEDRRVQSIVPDLSVRENLLLAHLGAHSGFLLNYSSRREKIAELLDLLDMPASRLLDANMLNFSGGMQQKIIIARWLMLNPSVLILDEPTKGVDIGTRSSIYSMLRRIAERGVSIVMISSDFEELLGVCERIIVMSDGHTIADLPSAHLDEEKLTLLAAPRTSTERNTKLLQELTQRYGGAGFWAIVDEGRVICLNAVVAEASADPGFQAGESPSFDQTAIPTALQHPQDDFVAEPNGERRTFLMPIPSKRGHDLGWIGLVTTSPTPPSVQNVRDLVIGFSALDHEVEAA</sequence>
<keyword evidence="5 7" id="KW-0067">ATP-binding</keyword>
<evidence type="ECO:0000313" key="7">
    <source>
        <dbReference type="EMBL" id="MDF2094795.1"/>
    </source>
</evidence>
<dbReference type="GO" id="GO:0005524">
    <property type="term" value="F:ATP binding"/>
    <property type="evidence" value="ECO:0007669"/>
    <property type="project" value="UniProtKB-KW"/>
</dbReference>
<dbReference type="Gene3D" id="3.40.50.300">
    <property type="entry name" value="P-loop containing nucleotide triphosphate hydrolases"/>
    <property type="match status" value="2"/>
</dbReference>
<dbReference type="InterPro" id="IPR003593">
    <property type="entry name" value="AAA+_ATPase"/>
</dbReference>
<dbReference type="InterPro" id="IPR003439">
    <property type="entry name" value="ABC_transporter-like_ATP-bd"/>
</dbReference>
<feature type="domain" description="ABC transporter" evidence="6">
    <location>
        <begin position="261"/>
        <end position="509"/>
    </location>
</feature>
<accession>A0ABT5YJ32</accession>
<reference evidence="7 8" key="1">
    <citation type="submission" date="2023-03" db="EMBL/GenBank/DDBJ databases">
        <title>Fodinicurvata sp. CAU 1616 isolated from sea sendiment.</title>
        <authorList>
            <person name="Kim W."/>
        </authorList>
    </citation>
    <scope>NUCLEOTIDE SEQUENCE [LARGE SCALE GENOMIC DNA]</scope>
    <source>
        <strain evidence="7 8">CAU 1616</strain>
    </source>
</reference>
<dbReference type="CDD" id="cd03215">
    <property type="entry name" value="ABC_Carb_Monos_II"/>
    <property type="match status" value="1"/>
</dbReference>
<dbReference type="InterPro" id="IPR027417">
    <property type="entry name" value="P-loop_NTPase"/>
</dbReference>
<dbReference type="Pfam" id="PF00005">
    <property type="entry name" value="ABC_tran"/>
    <property type="match status" value="2"/>
</dbReference>
<dbReference type="InterPro" id="IPR050107">
    <property type="entry name" value="ABC_carbohydrate_import_ATPase"/>
</dbReference>
<dbReference type="PANTHER" id="PTHR43790">
    <property type="entry name" value="CARBOHYDRATE TRANSPORT ATP-BINDING PROTEIN MG119-RELATED"/>
    <property type="match status" value="1"/>
</dbReference>
<name>A0ABT5YJ32_9PROT</name>
<dbReference type="InterPro" id="IPR017871">
    <property type="entry name" value="ABC_transporter-like_CS"/>
</dbReference>
<dbReference type="Proteomes" id="UP001215503">
    <property type="component" value="Unassembled WGS sequence"/>
</dbReference>
<dbReference type="CDD" id="cd03216">
    <property type="entry name" value="ABC_Carb_Monos_I"/>
    <property type="match status" value="1"/>
</dbReference>
<evidence type="ECO:0000256" key="2">
    <source>
        <dbReference type="ARBA" id="ARBA00022597"/>
    </source>
</evidence>
<dbReference type="SUPFAM" id="SSF52540">
    <property type="entry name" value="P-loop containing nucleoside triphosphate hydrolases"/>
    <property type="match status" value="2"/>
</dbReference>
<keyword evidence="2" id="KW-0762">Sugar transport</keyword>
<evidence type="ECO:0000313" key="8">
    <source>
        <dbReference type="Proteomes" id="UP001215503"/>
    </source>
</evidence>
<evidence type="ECO:0000256" key="3">
    <source>
        <dbReference type="ARBA" id="ARBA00022737"/>
    </source>
</evidence>
<dbReference type="PANTHER" id="PTHR43790:SF9">
    <property type="entry name" value="GALACTOFURANOSE TRANSPORTER ATP-BINDING PROTEIN YTFR"/>
    <property type="match status" value="1"/>
</dbReference>
<keyword evidence="3" id="KW-0677">Repeat</keyword>
<keyword evidence="1" id="KW-0813">Transport</keyword>
<gene>
    <name evidence="7" type="ORF">P2G67_02255</name>
</gene>
<evidence type="ECO:0000256" key="5">
    <source>
        <dbReference type="ARBA" id="ARBA00022840"/>
    </source>
</evidence>
<dbReference type="EMBL" id="JARHUD010000001">
    <property type="protein sequence ID" value="MDF2094795.1"/>
    <property type="molecule type" value="Genomic_DNA"/>
</dbReference>
<dbReference type="PROSITE" id="PS50893">
    <property type="entry name" value="ABC_TRANSPORTER_2"/>
    <property type="match status" value="2"/>
</dbReference>
<evidence type="ECO:0000259" key="6">
    <source>
        <dbReference type="PROSITE" id="PS50893"/>
    </source>
</evidence>
<proteinExistence type="predicted"/>
<protein>
    <submittedName>
        <fullName evidence="7">Sugar ABC transporter ATP-binding protein</fullName>
    </submittedName>
</protein>
<keyword evidence="8" id="KW-1185">Reference proteome</keyword>
<dbReference type="PROSITE" id="PS00211">
    <property type="entry name" value="ABC_TRANSPORTER_1"/>
    <property type="match status" value="1"/>
</dbReference>
<evidence type="ECO:0000256" key="1">
    <source>
        <dbReference type="ARBA" id="ARBA00022448"/>
    </source>
</evidence>
<comment type="caution">
    <text evidence="7">The sequence shown here is derived from an EMBL/GenBank/DDBJ whole genome shotgun (WGS) entry which is preliminary data.</text>
</comment>
<dbReference type="RefSeq" id="WP_275819594.1">
    <property type="nucleotide sequence ID" value="NZ_JARHUD010000001.1"/>
</dbReference>
<organism evidence="7 8">
    <name type="scientific">Aquibaculum arenosum</name>
    <dbReference type="NCBI Taxonomy" id="3032591"/>
    <lineage>
        <taxon>Bacteria</taxon>
        <taxon>Pseudomonadati</taxon>
        <taxon>Pseudomonadota</taxon>
        <taxon>Alphaproteobacteria</taxon>
        <taxon>Rhodospirillales</taxon>
        <taxon>Rhodovibrionaceae</taxon>
        <taxon>Aquibaculum</taxon>
    </lineage>
</organism>
<dbReference type="SMART" id="SM00382">
    <property type="entry name" value="AAA"/>
    <property type="match status" value="2"/>
</dbReference>